<accession>A0A084IPC4</accession>
<feature type="region of interest" description="Disordered" evidence="2">
    <location>
        <begin position="586"/>
        <end position="625"/>
    </location>
</feature>
<dbReference type="EMBL" id="APNK01000004">
    <property type="protein sequence ID" value="KEZ78558.1"/>
    <property type="molecule type" value="Genomic_DNA"/>
</dbReference>
<dbReference type="Proteomes" id="UP000028302">
    <property type="component" value="Unassembled WGS sequence"/>
</dbReference>
<proteinExistence type="predicted"/>
<evidence type="ECO:0000313" key="3">
    <source>
        <dbReference type="EMBL" id="KEZ78558.1"/>
    </source>
</evidence>
<dbReference type="PANTHER" id="PTHR31956:SF1">
    <property type="entry name" value="NON-SPECIFIC PHOSPHOLIPASE C1"/>
    <property type="match status" value="1"/>
</dbReference>
<dbReference type="Pfam" id="PF04185">
    <property type="entry name" value="Phosphoesterase"/>
    <property type="match status" value="1"/>
</dbReference>
<name>A0A084IPC4_SALHC</name>
<dbReference type="InterPro" id="IPR007312">
    <property type="entry name" value="Phosphoesterase"/>
</dbReference>
<dbReference type="STRING" id="1304275.C41B8_04981"/>
<dbReference type="SUPFAM" id="SSF53649">
    <property type="entry name" value="Alkaline phosphatase-like"/>
    <property type="match status" value="1"/>
</dbReference>
<organism evidence="3 4">
    <name type="scientific">Salinisphaera hydrothermalis (strain C41B8)</name>
    <dbReference type="NCBI Taxonomy" id="1304275"/>
    <lineage>
        <taxon>Bacteria</taxon>
        <taxon>Pseudomonadati</taxon>
        <taxon>Pseudomonadota</taxon>
        <taxon>Gammaproteobacteria</taxon>
        <taxon>Salinisphaerales</taxon>
        <taxon>Salinisphaeraceae</taxon>
        <taxon>Salinisphaera</taxon>
    </lineage>
</organism>
<evidence type="ECO:0000313" key="4">
    <source>
        <dbReference type="Proteomes" id="UP000028302"/>
    </source>
</evidence>
<keyword evidence="1" id="KW-0378">Hydrolase</keyword>
<dbReference type="PANTHER" id="PTHR31956">
    <property type="entry name" value="NON-SPECIFIC PHOSPHOLIPASE C4-RELATED"/>
    <property type="match status" value="1"/>
</dbReference>
<comment type="caution">
    <text evidence="3">The sequence shown here is derived from an EMBL/GenBank/DDBJ whole genome shotgun (WGS) entry which is preliminary data.</text>
</comment>
<dbReference type="eggNOG" id="COG3511">
    <property type="taxonomic scope" value="Bacteria"/>
</dbReference>
<dbReference type="RefSeq" id="WP_198025053.1">
    <property type="nucleotide sequence ID" value="NZ_APNK01000004.1"/>
</dbReference>
<dbReference type="GO" id="GO:0042578">
    <property type="term" value="F:phosphoric ester hydrolase activity"/>
    <property type="evidence" value="ECO:0007669"/>
    <property type="project" value="UniProtKB-ARBA"/>
</dbReference>
<dbReference type="PATRIC" id="fig|1304275.5.peg.1019"/>
<evidence type="ECO:0000256" key="1">
    <source>
        <dbReference type="ARBA" id="ARBA00022801"/>
    </source>
</evidence>
<sequence>MILILGENRTFDNVFATYKPRPGQTVDNLLSKGIINADGTPGPNFAQGAQRRAQDTDTYSIHPATTGPYDALGPITTTGTPTDAPFATAAAAKAVEPALPAGTYKRLATGGSGLAPSAKIDTRFPDMVRNGPFDLTRYVNYNDYTGSPTHRFFQMWQQVDCKMSQATKQNPSGCANDLWAWVEASVGNASNGKPEPANHSETGQHQGPVAMGVYNVQHGDMPYFNRLAHEYAMSDNFHQSVMGGTGANHVEIGYGTGIYYSNAQGQPVKPPQNQIENPNPQSGTNNFYKQDGYSGGSYVACNDSSQPGVGSIRNYLSSLPYKAFRDGDCRKNAYYLVNNYSPGYKGTGKPAALGPHQYTVPPTTQQNLGLLLSRNHVSWSYYGEGWDHGKEDGEKSSYCDICNPFLYSKQIMTNPQLRKNLKGIHALYHDIGDDRLPAVSIVKPDTYLDGHPASSKFGLFEAFTRKIIRKIKSHPELWKNTAIVVTTDEGGGYYDSGYIQPIDFFGDGPRIPLIVVSPYSKHVGVSHTYGDQVSFDKFVEANWHLGPISSYSRDNLPNPVATKQNPYVPVNAPAIGNLMSMFDFSRHGEHDGRTHDHDDQNGHEHDHNNRGPWAHSRRDSSERHS</sequence>
<protein>
    <submittedName>
        <fullName evidence="3">Phospholipase C</fullName>
    </submittedName>
</protein>
<feature type="compositionally biased region" description="Basic and acidic residues" evidence="2">
    <location>
        <begin position="586"/>
        <end position="609"/>
    </location>
</feature>
<dbReference type="InterPro" id="IPR017850">
    <property type="entry name" value="Alkaline_phosphatase_core_sf"/>
</dbReference>
<reference evidence="3 4" key="1">
    <citation type="submission" date="2013-03" db="EMBL/GenBank/DDBJ databases">
        <title>Salinisphaera hydrothermalis C41B8 Genome Sequencing.</title>
        <authorList>
            <person name="Li C."/>
            <person name="Lai Q."/>
            <person name="Shao Z."/>
        </authorList>
    </citation>
    <scope>NUCLEOTIDE SEQUENCE [LARGE SCALE GENOMIC DNA]</scope>
    <source>
        <strain evidence="3 4">C41B8</strain>
    </source>
</reference>
<keyword evidence="4" id="KW-1185">Reference proteome</keyword>
<evidence type="ECO:0000256" key="2">
    <source>
        <dbReference type="SAM" id="MobiDB-lite"/>
    </source>
</evidence>
<dbReference type="Gene3D" id="3.40.720.10">
    <property type="entry name" value="Alkaline Phosphatase, subunit A"/>
    <property type="match status" value="2"/>
</dbReference>
<dbReference type="AlphaFoldDB" id="A0A084IPC4"/>
<feature type="compositionally biased region" description="Basic and acidic residues" evidence="2">
    <location>
        <begin position="616"/>
        <end position="625"/>
    </location>
</feature>
<gene>
    <name evidence="3" type="ORF">C41B8_04981</name>
</gene>